<name>A0A2G5ENN5_AQUCA</name>
<feature type="compositionally biased region" description="Polar residues" evidence="1">
    <location>
        <begin position="1"/>
        <end position="23"/>
    </location>
</feature>
<evidence type="ECO:0000256" key="1">
    <source>
        <dbReference type="SAM" id="MobiDB-lite"/>
    </source>
</evidence>
<gene>
    <name evidence="2" type="ORF">AQUCO_00600238v1</name>
</gene>
<keyword evidence="3" id="KW-1185">Reference proteome</keyword>
<dbReference type="OrthoDB" id="1931453at2759"/>
<dbReference type="InParanoid" id="A0A2G5ENN5"/>
<accession>A0A2G5ENN5</accession>
<organism evidence="2 3">
    <name type="scientific">Aquilegia coerulea</name>
    <name type="common">Rocky mountain columbine</name>
    <dbReference type="NCBI Taxonomy" id="218851"/>
    <lineage>
        <taxon>Eukaryota</taxon>
        <taxon>Viridiplantae</taxon>
        <taxon>Streptophyta</taxon>
        <taxon>Embryophyta</taxon>
        <taxon>Tracheophyta</taxon>
        <taxon>Spermatophyta</taxon>
        <taxon>Magnoliopsida</taxon>
        <taxon>Ranunculales</taxon>
        <taxon>Ranunculaceae</taxon>
        <taxon>Thalictroideae</taxon>
        <taxon>Aquilegia</taxon>
    </lineage>
</organism>
<proteinExistence type="predicted"/>
<dbReference type="PANTHER" id="PTHR33144:SF25">
    <property type="entry name" value="DUF4216 DOMAIN-CONTAINING PROTEIN"/>
    <property type="match status" value="1"/>
</dbReference>
<protein>
    <submittedName>
        <fullName evidence="2">Uncharacterized protein</fullName>
    </submittedName>
</protein>
<dbReference type="Proteomes" id="UP000230069">
    <property type="component" value="Unassembled WGS sequence"/>
</dbReference>
<evidence type="ECO:0000313" key="3">
    <source>
        <dbReference type="Proteomes" id="UP000230069"/>
    </source>
</evidence>
<feature type="region of interest" description="Disordered" evidence="1">
    <location>
        <begin position="1"/>
        <end position="25"/>
    </location>
</feature>
<dbReference type="EMBL" id="KZ305023">
    <property type="protein sequence ID" value="PIA57364.1"/>
    <property type="molecule type" value="Genomic_DNA"/>
</dbReference>
<sequence>MSRSESNTTPTISATDESQGTSDTRIKVDFNQHGKPIGRNAAKFSTRLGCLTRTHCPPIYAEWPDEGLKDNKLDLWKGIQAEFIVPEEYKDAQLVHANQLWKNWKSSLRRHCDKYSTINTCIGSDFTST</sequence>
<evidence type="ECO:0000313" key="2">
    <source>
        <dbReference type="EMBL" id="PIA57364.1"/>
    </source>
</evidence>
<reference evidence="2 3" key="1">
    <citation type="submission" date="2017-09" db="EMBL/GenBank/DDBJ databases">
        <title>WGS assembly of Aquilegia coerulea Goldsmith.</title>
        <authorList>
            <person name="Hodges S."/>
            <person name="Kramer E."/>
            <person name="Nordborg M."/>
            <person name="Tomkins J."/>
            <person name="Borevitz J."/>
            <person name="Derieg N."/>
            <person name="Yan J."/>
            <person name="Mihaltcheva S."/>
            <person name="Hayes R.D."/>
            <person name="Rokhsar D."/>
        </authorList>
    </citation>
    <scope>NUCLEOTIDE SEQUENCE [LARGE SCALE GENOMIC DNA]</scope>
    <source>
        <strain evidence="3">cv. Goldsmith</strain>
    </source>
</reference>
<dbReference type="PANTHER" id="PTHR33144">
    <property type="entry name" value="OS10G0409366 PROTEIN-RELATED"/>
    <property type="match status" value="1"/>
</dbReference>
<dbReference type="AlphaFoldDB" id="A0A2G5ENN5"/>
<dbReference type="STRING" id="218851.A0A2G5ENN5"/>